<accession>A0A285D3N3</accession>
<evidence type="ECO:0000313" key="4">
    <source>
        <dbReference type="Proteomes" id="UP000219467"/>
    </source>
</evidence>
<keyword evidence="1" id="KW-0408">Iron</keyword>
<protein>
    <submittedName>
        <fullName evidence="3">Ferrous iron transport protein A</fullName>
    </submittedName>
</protein>
<dbReference type="EMBL" id="OAOQ01000017">
    <property type="protein sequence ID" value="SNX73898.1"/>
    <property type="molecule type" value="Genomic_DNA"/>
</dbReference>
<dbReference type="OrthoDB" id="7862273at2"/>
<dbReference type="Pfam" id="PF04023">
    <property type="entry name" value="FeoA"/>
    <property type="match status" value="1"/>
</dbReference>
<gene>
    <name evidence="3" type="ORF">SAMN05878503_11780</name>
</gene>
<dbReference type="RefSeq" id="WP_097031466.1">
    <property type="nucleotide sequence ID" value="NZ_OAOQ01000017.1"/>
</dbReference>
<dbReference type="InterPro" id="IPR053184">
    <property type="entry name" value="FeoA-like"/>
</dbReference>
<organism evidence="3 4">
    <name type="scientific">Cereibacter ovatus</name>
    <dbReference type="NCBI Taxonomy" id="439529"/>
    <lineage>
        <taxon>Bacteria</taxon>
        <taxon>Pseudomonadati</taxon>
        <taxon>Pseudomonadota</taxon>
        <taxon>Alphaproteobacteria</taxon>
        <taxon>Rhodobacterales</taxon>
        <taxon>Paracoccaceae</taxon>
        <taxon>Cereibacter</taxon>
    </lineage>
</organism>
<dbReference type="Gene3D" id="2.30.30.90">
    <property type="match status" value="1"/>
</dbReference>
<evidence type="ECO:0000313" key="3">
    <source>
        <dbReference type="EMBL" id="SNX73898.1"/>
    </source>
</evidence>
<dbReference type="InterPro" id="IPR007167">
    <property type="entry name" value="Fe-transptr_FeoA-like"/>
</dbReference>
<name>A0A285D3N3_9RHOB</name>
<sequence>MMNARQVPLALAQENARMAVTGLAGCREMQKRLTEMGIFVGSELQVIRACGCGPLVVAVGKSRLALGQDMSRKIFVTPILDR</sequence>
<dbReference type="InterPro" id="IPR008988">
    <property type="entry name" value="Transcriptional_repressor_C"/>
</dbReference>
<dbReference type="GO" id="GO:0046914">
    <property type="term" value="F:transition metal ion binding"/>
    <property type="evidence" value="ECO:0007669"/>
    <property type="project" value="InterPro"/>
</dbReference>
<dbReference type="InterPro" id="IPR038157">
    <property type="entry name" value="FeoA_core_dom"/>
</dbReference>
<reference evidence="4" key="1">
    <citation type="submission" date="2017-08" db="EMBL/GenBank/DDBJ databases">
        <authorList>
            <person name="Varghese N."/>
            <person name="Submissions S."/>
        </authorList>
    </citation>
    <scope>NUCLEOTIDE SEQUENCE [LARGE SCALE GENOMIC DNA]</scope>
    <source>
        <strain evidence="4">JA234</strain>
    </source>
</reference>
<dbReference type="SMART" id="SM00899">
    <property type="entry name" value="FeoA"/>
    <property type="match status" value="1"/>
</dbReference>
<evidence type="ECO:0000259" key="2">
    <source>
        <dbReference type="SMART" id="SM00899"/>
    </source>
</evidence>
<dbReference type="AlphaFoldDB" id="A0A285D3N3"/>
<proteinExistence type="predicted"/>
<evidence type="ECO:0000256" key="1">
    <source>
        <dbReference type="ARBA" id="ARBA00023004"/>
    </source>
</evidence>
<dbReference type="PANTHER" id="PTHR43151:SF1">
    <property type="entry name" value="SSR2333 PROTEIN"/>
    <property type="match status" value="1"/>
</dbReference>
<dbReference type="PANTHER" id="PTHR43151">
    <property type="entry name" value="FEOA FAMILY PROTEIN"/>
    <property type="match status" value="1"/>
</dbReference>
<dbReference type="Proteomes" id="UP000219467">
    <property type="component" value="Unassembled WGS sequence"/>
</dbReference>
<keyword evidence="4" id="KW-1185">Reference proteome</keyword>
<dbReference type="SUPFAM" id="SSF50037">
    <property type="entry name" value="C-terminal domain of transcriptional repressors"/>
    <property type="match status" value="1"/>
</dbReference>
<feature type="domain" description="Ferrous iron transporter FeoA-like" evidence="2">
    <location>
        <begin position="7"/>
        <end position="78"/>
    </location>
</feature>